<evidence type="ECO:0000313" key="2">
    <source>
        <dbReference type="EMBL" id="PNY28859.1"/>
    </source>
</evidence>
<accession>A0A2K3QMV2</accession>
<feature type="compositionally biased region" description="Basic and acidic residues" evidence="1">
    <location>
        <begin position="71"/>
        <end position="82"/>
    </location>
</feature>
<dbReference type="PANTHER" id="PTHR15410">
    <property type="entry name" value="HIRA-INTERACTING PROTEIN 3"/>
    <property type="match status" value="1"/>
</dbReference>
<comment type="caution">
    <text evidence="2">The sequence shown here is derived from an EMBL/GenBank/DDBJ whole genome shotgun (WGS) entry which is preliminary data.</text>
</comment>
<dbReference type="AlphaFoldDB" id="A0A2K3QMV2"/>
<gene>
    <name evidence="2" type="ORF">TCAP_01214</name>
</gene>
<feature type="compositionally biased region" description="Basic and acidic residues" evidence="1">
    <location>
        <begin position="263"/>
        <end position="281"/>
    </location>
</feature>
<evidence type="ECO:0000313" key="3">
    <source>
        <dbReference type="Proteomes" id="UP000236621"/>
    </source>
</evidence>
<feature type="compositionally biased region" description="Basic and acidic residues" evidence="1">
    <location>
        <begin position="209"/>
        <end position="226"/>
    </location>
</feature>
<dbReference type="GO" id="GO:0005634">
    <property type="term" value="C:nucleus"/>
    <property type="evidence" value="ECO:0007669"/>
    <property type="project" value="TreeGrafter"/>
</dbReference>
<dbReference type="OrthoDB" id="552755at2759"/>
<feature type="compositionally biased region" description="Basic and acidic residues" evidence="1">
    <location>
        <begin position="180"/>
        <end position="197"/>
    </location>
</feature>
<dbReference type="Proteomes" id="UP000236621">
    <property type="component" value="Unassembled WGS sequence"/>
</dbReference>
<sequence length="437" mass="48635">MAPSTKKLEQALIDGTSEVFSAEPDGTSVNKVRRHVEERLGLEEGFFAGGNWKQKSKALIKQYVDKLLDGWKPETEEPDSRNGVKRQSSEVDPPEPKRRKRAPTASKPVKNEESNASGPEQKPKMTDLGHGKPLVLDADKFNSPSPDTKPRLKKDRGRGNLEIHVDKSNSLSPDRKRKRDVKEESEGESRDIRRSESGDEEAQVTRVKTRVDSSDEEKLSAKKQMDYAKPSMEVEEAKPATDEEEEYSDVVDEPPQPKGKKKTTADKKGSRSKSPKTDSKKGPVSARSSDDAKEAEIKKLQSHLVKCGIRKLWHVELKKYGDDAGAKIRHLKKMLADVGMDGRFSEAKAREIRETRELMAETEAAQEMNRLWGTRSGGRASRSRSKMVKAEESEESGACGVEDEDEDADDGEGTTFAARRRRAQADLAFLGDDSDSG</sequence>
<evidence type="ECO:0000256" key="1">
    <source>
        <dbReference type="SAM" id="MobiDB-lite"/>
    </source>
</evidence>
<feature type="compositionally biased region" description="Acidic residues" evidence="1">
    <location>
        <begin position="401"/>
        <end position="412"/>
    </location>
</feature>
<reference evidence="2 3" key="1">
    <citation type="submission" date="2017-08" db="EMBL/GenBank/DDBJ databases">
        <title>Harnessing the power of phylogenomics to disentangle the directionality and signatures of interkingdom host jumping in the parasitic fungal genus Tolypocladium.</title>
        <authorList>
            <person name="Quandt C.A."/>
            <person name="Patterson W."/>
            <person name="Spatafora J.W."/>
        </authorList>
    </citation>
    <scope>NUCLEOTIDE SEQUENCE [LARGE SCALE GENOMIC DNA]</scope>
    <source>
        <strain evidence="2 3">CBS 113982</strain>
    </source>
</reference>
<protein>
    <recommendedName>
        <fullName evidence="4">Transcriptional regulator</fullName>
    </recommendedName>
</protein>
<proteinExistence type="predicted"/>
<dbReference type="EMBL" id="NRSZ01000198">
    <property type="protein sequence ID" value="PNY28859.1"/>
    <property type="molecule type" value="Genomic_DNA"/>
</dbReference>
<dbReference type="PANTHER" id="PTHR15410:SF2">
    <property type="entry name" value="HIRA-INTERACTING PROTEIN 3"/>
    <property type="match status" value="1"/>
</dbReference>
<organism evidence="2 3">
    <name type="scientific">Tolypocladium capitatum</name>
    <dbReference type="NCBI Taxonomy" id="45235"/>
    <lineage>
        <taxon>Eukaryota</taxon>
        <taxon>Fungi</taxon>
        <taxon>Dikarya</taxon>
        <taxon>Ascomycota</taxon>
        <taxon>Pezizomycotina</taxon>
        <taxon>Sordariomycetes</taxon>
        <taxon>Hypocreomycetidae</taxon>
        <taxon>Hypocreales</taxon>
        <taxon>Ophiocordycipitaceae</taxon>
        <taxon>Tolypocladium</taxon>
    </lineage>
</organism>
<keyword evidence="3" id="KW-1185">Reference proteome</keyword>
<feature type="region of interest" description="Disordered" evidence="1">
    <location>
        <begin position="71"/>
        <end position="295"/>
    </location>
</feature>
<feature type="compositionally biased region" description="Basic and acidic residues" evidence="1">
    <location>
        <begin position="157"/>
        <end position="167"/>
    </location>
</feature>
<feature type="compositionally biased region" description="Basic and acidic residues" evidence="1">
    <location>
        <begin position="121"/>
        <end position="130"/>
    </location>
</feature>
<feature type="compositionally biased region" description="Acidic residues" evidence="1">
    <location>
        <begin position="242"/>
        <end position="252"/>
    </location>
</feature>
<evidence type="ECO:0008006" key="4">
    <source>
        <dbReference type="Google" id="ProtNLM"/>
    </source>
</evidence>
<name>A0A2K3QMV2_9HYPO</name>
<feature type="region of interest" description="Disordered" evidence="1">
    <location>
        <begin position="367"/>
        <end position="415"/>
    </location>
</feature>
<dbReference type="InterPro" id="IPR037647">
    <property type="entry name" value="HIRIP3"/>
</dbReference>